<accession>A0A7H9HKC4</accession>
<sequence>MKLNDGCLSFVGPSKIRTLVVPVGKWRREEFVEAVNKLQRYGEIRLLDITPIESSLFTPQGFPSGRLFFTFSSCGYNDSLNLFLYDFEPFRKIFVVIGLANEYGDVESDLVKLKERYPTVICHNLIVVSKEVISTKNSNVFHCGPTIEDNLETTLCDIGKNFLLALNHYYSSYKHVTLRSPGAIGGNGVLKTSLTRQITALNVATATSANTSKRLSSIEITTNSIKRSASLKLAKSLSTTENRSQNRSRGRQLKILGNFQLLAGRYTDALTSFSEAITLLHKVRDHLWLGSALDGIAICFLLLSYLQISFQIPSIINVLCPHQTSNNISETNSPRNSFSHAPTRSPRGSTSSLSSAAAIDVESANLPKLIKSISEKIMYYYELSLSHTSDYAPQMVYSEILLKTLSFMVCCRSGAGLSSDDLRLIIDGTLPEPEKFDCSTLEPAFTSHEVYFFANRLFDLQLKEMDVESQCDIYMHLAEVYRSLGFERKRAFVLRLLLVAVISNTEDIFLTSDYRRYLKNMTKLYEIKSPLTLEVMPDEHESVSWLTLQKRCLQLCLAVASRANDKKISAHYALLLIGRYTHLLTQSEQVNLLNNHLESLISNGYIDSYWDPYILRDIKFARLECTDSAVDGTEFPIEMRITTVEKQNDGANKLDTHQVFNPFKAVQAASKTTEPSSIQGTFLVGDRAMISCLVQNPFKFEIGITALNFGAEAGKHIELDQNDITLKAPIFISPESTRLVNLPVNFKAPTGNELLSINSLEMSVMGLPPRAFSMIPSENGFSGYQKLDEDQSLGNTVKIKVLPQQPELQVLRTENITDNSWMMLHGTKQELTIILRNKSLSCSIDYLQFSHLTSTEKTFKTDYWKKLPYDDLYGVEKQLEWLKNSCIKILEAPTKMAPNEVAKVKIEIDATSVPLQFDGFDIIVNYGMHASQKSYTYMKTLCLPYEVSLKRSIEVPGMEIVPLNELFAPEMQTVDWVEFIMNKKRCDQNFRVGDYVLLLLDIRNSWIDGVSLNLSFQDFHSHPYLIEAEHTTRVVVPIKKIEHQRTPFRTRPIPRVFHNRQYIQSGLNEDQEREMREKFWCREHILSHLQCQWHLTKDPTVTGKVDFRQFLDKFDDQMVTNLYTHRLPYLVDLTIDQFKIPRNQSILATVKITPTHSTHQTNEPLLLSFMIFDHQTGKILPNNSRRILYNGTMTRFFVPTKVTKISLQFIPIEPGIYEICALVTNNNENNPISLFNQEPVTLIVN</sequence>
<feature type="domain" description="Trs120/TRAPPC9 fourth Ig-like" evidence="7">
    <location>
        <begin position="1136"/>
        <end position="1245"/>
    </location>
</feature>
<name>A0A7H9HKC4_9SACH</name>
<evidence type="ECO:0000259" key="4">
    <source>
        <dbReference type="Pfam" id="PF08626"/>
    </source>
</evidence>
<evidence type="ECO:0000256" key="2">
    <source>
        <dbReference type="ARBA" id="ARBA00023034"/>
    </source>
</evidence>
<evidence type="ECO:0000256" key="3">
    <source>
        <dbReference type="SAM" id="MobiDB-lite"/>
    </source>
</evidence>
<dbReference type="Pfam" id="PF26251">
    <property type="entry name" value="TPR_TRAPPC9-Trs120"/>
    <property type="match status" value="1"/>
</dbReference>
<reference evidence="8 9" key="1">
    <citation type="submission" date="2020-06" db="EMBL/GenBank/DDBJ databases">
        <title>The yeast mating-type switching endonuclease HO is a domesticated member of an unorthodox homing genetic element family.</title>
        <authorList>
            <person name="Coughlan A.Y."/>
            <person name="Lombardi L."/>
            <person name="Braun-Galleani S."/>
            <person name="Martos A.R."/>
            <person name="Galeote V."/>
            <person name="Bigey F."/>
            <person name="Dequin S."/>
            <person name="Byrne K.P."/>
            <person name="Wolfe K.H."/>
        </authorList>
    </citation>
    <scope>NUCLEOTIDE SEQUENCE [LARGE SCALE GENOMIC DNA]</scope>
    <source>
        <strain evidence="8 9">CBS2947</strain>
    </source>
</reference>
<dbReference type="AlphaFoldDB" id="A0A7H9HKC4"/>
<evidence type="ECO:0000259" key="7">
    <source>
        <dbReference type="Pfam" id="PF26283"/>
    </source>
</evidence>
<evidence type="ECO:0000313" key="8">
    <source>
        <dbReference type="EMBL" id="QLQ78274.1"/>
    </source>
</evidence>
<feature type="compositionally biased region" description="Polar residues" evidence="3">
    <location>
        <begin position="330"/>
        <end position="340"/>
    </location>
</feature>
<dbReference type="OrthoDB" id="27962at2759"/>
<dbReference type="Pfam" id="PF26282">
    <property type="entry name" value="Ig_TRAPPC9-Trs120_3rd"/>
    <property type="match status" value="1"/>
</dbReference>
<protein>
    <submittedName>
        <fullName evidence="8">Uncharacterized protein</fullName>
    </submittedName>
</protein>
<dbReference type="InterPro" id="IPR058567">
    <property type="entry name" value="Ig_TRAPPC9_Trs120_3rd"/>
</dbReference>
<evidence type="ECO:0000256" key="1">
    <source>
        <dbReference type="ARBA" id="ARBA00004555"/>
    </source>
</evidence>
<dbReference type="GO" id="GO:0005802">
    <property type="term" value="C:trans-Golgi network"/>
    <property type="evidence" value="ECO:0007669"/>
    <property type="project" value="TreeGrafter"/>
</dbReference>
<organism evidence="8 9">
    <name type="scientific">Torulaspora globosa</name>
    <dbReference type="NCBI Taxonomy" id="48254"/>
    <lineage>
        <taxon>Eukaryota</taxon>
        <taxon>Fungi</taxon>
        <taxon>Dikarya</taxon>
        <taxon>Ascomycota</taxon>
        <taxon>Saccharomycotina</taxon>
        <taxon>Saccharomycetes</taxon>
        <taxon>Saccharomycetales</taxon>
        <taxon>Saccharomycetaceae</taxon>
        <taxon>Torulaspora</taxon>
    </lineage>
</organism>
<feature type="domain" description="Trs120/TRAPPC9 TPR region" evidence="5">
    <location>
        <begin position="366"/>
        <end position="604"/>
    </location>
</feature>
<dbReference type="PANTHER" id="PTHR21512:SF5">
    <property type="entry name" value="TRAFFICKING PROTEIN PARTICLE COMPLEX SUBUNIT 9"/>
    <property type="match status" value="1"/>
</dbReference>
<keyword evidence="9" id="KW-1185">Reference proteome</keyword>
<dbReference type="InterPro" id="IPR058563">
    <property type="entry name" value="Trs120_TRAPPC9_N"/>
</dbReference>
<keyword evidence="2" id="KW-0333">Golgi apparatus</keyword>
<evidence type="ECO:0000313" key="9">
    <source>
        <dbReference type="Proteomes" id="UP000510647"/>
    </source>
</evidence>
<feature type="compositionally biased region" description="Low complexity" evidence="3">
    <location>
        <begin position="341"/>
        <end position="351"/>
    </location>
</feature>
<dbReference type="Pfam" id="PF26283">
    <property type="entry name" value="Ig_TRAPPC9-Trs120_4th"/>
    <property type="match status" value="1"/>
</dbReference>
<feature type="domain" description="Trs120/TRAPPC9 third Ig-like" evidence="6">
    <location>
        <begin position="953"/>
        <end position="1123"/>
    </location>
</feature>
<proteinExistence type="predicted"/>
<dbReference type="InterPro" id="IPR058564">
    <property type="entry name" value="TPR_TRAPPC9_Trs120"/>
</dbReference>
<feature type="domain" description="Trs120/TRAPPC9 N-terminal" evidence="4">
    <location>
        <begin position="8"/>
        <end position="315"/>
    </location>
</feature>
<dbReference type="Pfam" id="PF26280">
    <property type="entry name" value="Ig_TRAPPC9-Trs120_2nd"/>
    <property type="match status" value="1"/>
</dbReference>
<feature type="region of interest" description="Disordered" evidence="3">
    <location>
        <begin position="330"/>
        <end position="351"/>
    </location>
</feature>
<dbReference type="InterPro" id="IPR013935">
    <property type="entry name" value="Trs120_TRAPPC9"/>
</dbReference>
<dbReference type="PANTHER" id="PTHR21512">
    <property type="entry name" value="TRAFFICKING PROTEIN PARTICLE COMPLEX SUBUNIT 9"/>
    <property type="match status" value="1"/>
</dbReference>
<comment type="subcellular location">
    <subcellularLocation>
        <location evidence="1">Golgi apparatus</location>
    </subcellularLocation>
</comment>
<gene>
    <name evidence="8" type="ORF">HG537_0A05210</name>
</gene>
<dbReference type="EMBL" id="CP059267">
    <property type="protein sequence ID" value="QLQ78274.1"/>
    <property type="molecule type" value="Genomic_DNA"/>
</dbReference>
<dbReference type="Proteomes" id="UP000510647">
    <property type="component" value="Chromosome 1"/>
</dbReference>
<evidence type="ECO:0000259" key="6">
    <source>
        <dbReference type="Pfam" id="PF26282"/>
    </source>
</evidence>
<dbReference type="InterPro" id="IPR058568">
    <property type="entry name" value="Ig_TRAPPC9_Trs120_4th"/>
</dbReference>
<evidence type="ECO:0000259" key="5">
    <source>
        <dbReference type="Pfam" id="PF26251"/>
    </source>
</evidence>
<dbReference type="Pfam" id="PF08626">
    <property type="entry name" value="TRAPPC9-Trs120"/>
    <property type="match status" value="1"/>
</dbReference>